<feature type="transmembrane region" description="Helical" evidence="5">
    <location>
        <begin position="376"/>
        <end position="401"/>
    </location>
</feature>
<feature type="transmembrane region" description="Helical" evidence="5">
    <location>
        <begin position="148"/>
        <end position="172"/>
    </location>
</feature>
<feature type="transmembrane region" description="Helical" evidence="5">
    <location>
        <begin position="318"/>
        <end position="335"/>
    </location>
</feature>
<comment type="subcellular location">
    <subcellularLocation>
        <location evidence="1">Cell membrane</location>
        <topology evidence="1">Multi-pass membrane protein</topology>
    </subcellularLocation>
</comment>
<evidence type="ECO:0000256" key="1">
    <source>
        <dbReference type="ARBA" id="ARBA00004651"/>
    </source>
</evidence>
<dbReference type="PROSITE" id="PS00217">
    <property type="entry name" value="SUGAR_TRANSPORT_2"/>
    <property type="match status" value="1"/>
</dbReference>
<accession>A0ABV4GVV8</accession>
<dbReference type="PROSITE" id="PS50850">
    <property type="entry name" value="MFS"/>
    <property type="match status" value="1"/>
</dbReference>
<gene>
    <name evidence="7" type="ORF">AB2L27_01525</name>
</gene>
<keyword evidence="2 5" id="KW-0812">Transmembrane</keyword>
<feature type="transmembrane region" description="Helical" evidence="5">
    <location>
        <begin position="283"/>
        <end position="306"/>
    </location>
</feature>
<dbReference type="PANTHER" id="PTHR23508:SF10">
    <property type="entry name" value="CARBOXYLIC ACID TRANSPORTER PROTEIN HOMOLOG"/>
    <property type="match status" value="1"/>
</dbReference>
<evidence type="ECO:0000256" key="3">
    <source>
        <dbReference type="ARBA" id="ARBA00022989"/>
    </source>
</evidence>
<reference evidence="7 8" key="1">
    <citation type="submission" date="2024-07" db="EMBL/GenBank/DDBJ databases">
        <authorList>
            <person name="Thanompreechachai J."/>
            <person name="Duangmal K."/>
        </authorList>
    </citation>
    <scope>NUCLEOTIDE SEQUENCE [LARGE SCALE GENOMIC DNA]</scope>
    <source>
        <strain evidence="7 8">LSe6-4</strain>
    </source>
</reference>
<name>A0ABV4GVV8_9ACTN</name>
<evidence type="ECO:0000256" key="5">
    <source>
        <dbReference type="SAM" id="Phobius"/>
    </source>
</evidence>
<keyword evidence="4 5" id="KW-0472">Membrane</keyword>
<evidence type="ECO:0000259" key="6">
    <source>
        <dbReference type="PROSITE" id="PS50850"/>
    </source>
</evidence>
<dbReference type="InterPro" id="IPR005829">
    <property type="entry name" value="Sugar_transporter_CS"/>
</dbReference>
<feature type="transmembrane region" description="Helical" evidence="5">
    <location>
        <begin position="407"/>
        <end position="428"/>
    </location>
</feature>
<evidence type="ECO:0000256" key="2">
    <source>
        <dbReference type="ARBA" id="ARBA00022692"/>
    </source>
</evidence>
<feature type="transmembrane region" description="Helical" evidence="5">
    <location>
        <begin position="60"/>
        <end position="78"/>
    </location>
</feature>
<keyword evidence="8" id="KW-1185">Reference proteome</keyword>
<dbReference type="Pfam" id="PF07690">
    <property type="entry name" value="MFS_1"/>
    <property type="match status" value="1"/>
</dbReference>
<dbReference type="Gene3D" id="1.20.1250.20">
    <property type="entry name" value="MFS general substrate transporter like domains"/>
    <property type="match status" value="1"/>
</dbReference>
<organism evidence="7 8">
    <name type="scientific">Kineococcus halophytocola</name>
    <dbReference type="NCBI Taxonomy" id="3234027"/>
    <lineage>
        <taxon>Bacteria</taxon>
        <taxon>Bacillati</taxon>
        <taxon>Actinomycetota</taxon>
        <taxon>Actinomycetes</taxon>
        <taxon>Kineosporiales</taxon>
        <taxon>Kineosporiaceae</taxon>
        <taxon>Kineococcus</taxon>
    </lineage>
</organism>
<proteinExistence type="predicted"/>
<evidence type="ECO:0000313" key="7">
    <source>
        <dbReference type="EMBL" id="MEZ0163440.1"/>
    </source>
</evidence>
<sequence length="453" mass="46411">MTRTSHPQATAPAVGRSGSTLVAALCGTLILFDGYDLVVYGNVVPALLAEPGWGLTPARAGQIASLTLIGMAVGALLAGTVADRVGRRSLVLVSLAWFSVSMAVCAVAPNVLVFEVSRAVGGLGLGAMFPLATALVIEFTAPRRRARVYVLTTFGYLVGGVVAAGLGLLLIQSVGWRVMFWIGAAPILLLPLLFKMLPESTAWLVARGRHGDAVAQAELHGVEAPPAVVAEETRGRRRRGTAVLFGDGYAVATVMLWGVQFCSLLLVFGMVTWLPTIMTRLDYTLGFALAFVLVLNVGAAIGAFAAARFADRIGPRPAVVTLFVLGAVAVAALALRPGTTLVFLLIGVAGAGTLGTQILVNVFASSLYPTAARTTGLGWALGVGRLGGIVGPSVGGALLAAGLGAQWNFYVFAIVAAAGGLLALLLPLTPVARVTQSADPAEPATGDGRALPA</sequence>
<dbReference type="RefSeq" id="WP_370439686.1">
    <property type="nucleotide sequence ID" value="NZ_JBGFTU010000001.1"/>
</dbReference>
<dbReference type="InterPro" id="IPR036259">
    <property type="entry name" value="MFS_trans_sf"/>
</dbReference>
<dbReference type="PROSITE" id="PS00216">
    <property type="entry name" value="SUGAR_TRANSPORT_1"/>
    <property type="match status" value="1"/>
</dbReference>
<keyword evidence="3 5" id="KW-1133">Transmembrane helix</keyword>
<feature type="transmembrane region" description="Helical" evidence="5">
    <location>
        <begin position="21"/>
        <end position="40"/>
    </location>
</feature>
<feature type="transmembrane region" description="Helical" evidence="5">
    <location>
        <begin position="244"/>
        <end position="271"/>
    </location>
</feature>
<feature type="transmembrane region" description="Helical" evidence="5">
    <location>
        <begin position="341"/>
        <end position="364"/>
    </location>
</feature>
<dbReference type="InterPro" id="IPR011701">
    <property type="entry name" value="MFS"/>
</dbReference>
<feature type="transmembrane region" description="Helical" evidence="5">
    <location>
        <begin position="90"/>
        <end position="113"/>
    </location>
</feature>
<feature type="domain" description="Major facilitator superfamily (MFS) profile" evidence="6">
    <location>
        <begin position="22"/>
        <end position="431"/>
    </location>
</feature>
<feature type="transmembrane region" description="Helical" evidence="5">
    <location>
        <begin position="178"/>
        <end position="197"/>
    </location>
</feature>
<protein>
    <submittedName>
        <fullName evidence="7">MFS transporter</fullName>
    </submittedName>
</protein>
<dbReference type="InterPro" id="IPR020846">
    <property type="entry name" value="MFS_dom"/>
</dbReference>
<dbReference type="PANTHER" id="PTHR23508">
    <property type="entry name" value="CARBOXYLIC ACID TRANSPORTER PROTEIN HOMOLOG"/>
    <property type="match status" value="1"/>
</dbReference>
<dbReference type="SUPFAM" id="SSF103473">
    <property type="entry name" value="MFS general substrate transporter"/>
    <property type="match status" value="1"/>
</dbReference>
<evidence type="ECO:0000313" key="8">
    <source>
        <dbReference type="Proteomes" id="UP001565927"/>
    </source>
</evidence>
<dbReference type="Proteomes" id="UP001565927">
    <property type="component" value="Unassembled WGS sequence"/>
</dbReference>
<feature type="transmembrane region" description="Helical" evidence="5">
    <location>
        <begin position="119"/>
        <end position="141"/>
    </location>
</feature>
<evidence type="ECO:0000256" key="4">
    <source>
        <dbReference type="ARBA" id="ARBA00023136"/>
    </source>
</evidence>
<dbReference type="EMBL" id="JBGFTU010000001">
    <property type="protein sequence ID" value="MEZ0163440.1"/>
    <property type="molecule type" value="Genomic_DNA"/>
</dbReference>
<comment type="caution">
    <text evidence="7">The sequence shown here is derived from an EMBL/GenBank/DDBJ whole genome shotgun (WGS) entry which is preliminary data.</text>
</comment>